<keyword evidence="3" id="KW-0963">Cytoplasm</keyword>
<feature type="domain" description="MIF4G" evidence="9">
    <location>
        <begin position="469"/>
        <end position="719"/>
    </location>
</feature>
<evidence type="ECO:0000256" key="7">
    <source>
        <dbReference type="ARBA" id="ARBA00022917"/>
    </source>
</evidence>
<sequence>MSTNICVRKSTARPKGQTDVVSPELVDLKPEALLTTLTMENFESNPDQITHWANNNMEAKREEEAAHKRTAEDERARKEEEEKERTRQAKEKKNLKEKKEQEDRLCVKEEEERFESEAEKARIAHTEEERKQQDAPKVEEAQFEVEEADDVVQTPSPANGSQEPEDGEDDEVPVPQLNNDSGKKLNKSLRIDTSVMPPLTEVPRRRPRPLHSTPAKRNVSAPPPSALLTARAIENLSEVAYPEGIKSPKVELNANVRDGRFRYDRDFLLQFMHICKLKPPTLLPTLGILGIEPVDQSSIAMTCSGPGRHRNASGTTPVSANCQASVGLGIGSFQKPSVPSGLQMGKFRSPGSKLTSEERFILAPNVHSTSTGGAGTPSQGGPDHPMAANPTRTKRTRTKRTRTKRGEKRSDAGKETMFQQGQGSGLGSYGVAPVLGAGSELAPLDLSTKVPASTNRKIQHDIDSPELVACKVKALLNKLSMQRFDLISDQIIHWTNKSVNEEDGRTLVQVIRLVFEHATNEPAWSEMYARLCRKMMDQISPDVPDDGIKNAEGKPIAGSQLFQKYFLSLCQENIDRGWLGREATPAARTSDDRMNKVVNEQKGSEEAAADMYYAALKAKRLGLGLTMFLGELFKRRIITECIIHERVKKLLCNVEHPEEEELESLCCLLQMVGQLLDTRKARAQMDVYFTRMKELGKGLNVSFRMQSMLQDVVEFRDRKWIRRNAIVAPTMIVTVREATLRSLTFPHAVLNVQAQSRPGVGMHLFMPGMLPTQQPAGTPSSTKSRIPLPSQSAWAKSPPQSRSSTAPSPRSQSPAPTHVASLKASSHSRRPSALGRGVSVRDGVSVPRNNVGSVVRPGSVGFGSIDDALSPAATPAVKAEVVQSFGFVSATSSGFVNRKTLASGSATASLKQHPKLSSSTPSNSSTPSSTAPTSTAYTPELSKANISKLFPGSGCPGGLPTQPPLSISSLPPIPYTGITERGVRISAHKEGSTDQHQ</sequence>
<evidence type="ECO:0000256" key="1">
    <source>
        <dbReference type="ARBA" id="ARBA00004496"/>
    </source>
</evidence>
<keyword evidence="4" id="KW-0396">Initiation factor</keyword>
<feature type="region of interest" description="Disordered" evidence="8">
    <location>
        <begin position="763"/>
        <end position="845"/>
    </location>
</feature>
<evidence type="ECO:0000256" key="6">
    <source>
        <dbReference type="ARBA" id="ARBA00022884"/>
    </source>
</evidence>
<dbReference type="GO" id="GO:0003729">
    <property type="term" value="F:mRNA binding"/>
    <property type="evidence" value="ECO:0007669"/>
    <property type="project" value="TreeGrafter"/>
</dbReference>
<keyword evidence="6" id="KW-0694">RNA-binding</keyword>
<evidence type="ECO:0000256" key="2">
    <source>
        <dbReference type="ARBA" id="ARBA00005775"/>
    </source>
</evidence>
<dbReference type="Gene3D" id="1.20.970.30">
    <property type="entry name" value="eIF4G, eIF4E-binding domain"/>
    <property type="match status" value="1"/>
</dbReference>
<dbReference type="EMBL" id="JABBWD010000004">
    <property type="protein sequence ID" value="KAG1782037.1"/>
    <property type="molecule type" value="Genomic_DNA"/>
</dbReference>
<feature type="compositionally biased region" description="Polar residues" evidence="8">
    <location>
        <begin position="366"/>
        <end position="379"/>
    </location>
</feature>
<evidence type="ECO:0000256" key="3">
    <source>
        <dbReference type="ARBA" id="ARBA00022490"/>
    </source>
</evidence>
<evidence type="ECO:0000259" key="9">
    <source>
        <dbReference type="SMART" id="SM00543"/>
    </source>
</evidence>
<protein>
    <recommendedName>
        <fullName evidence="9">MIF4G domain-containing protein</fullName>
    </recommendedName>
</protein>
<evidence type="ECO:0000256" key="8">
    <source>
        <dbReference type="SAM" id="MobiDB-lite"/>
    </source>
</evidence>
<dbReference type="GO" id="GO:0016281">
    <property type="term" value="C:eukaryotic translation initiation factor 4F complex"/>
    <property type="evidence" value="ECO:0007669"/>
    <property type="project" value="TreeGrafter"/>
</dbReference>
<evidence type="ECO:0000313" key="10">
    <source>
        <dbReference type="EMBL" id="KAG1782037.1"/>
    </source>
</evidence>
<dbReference type="GO" id="GO:0010494">
    <property type="term" value="C:cytoplasmic stress granule"/>
    <property type="evidence" value="ECO:0007669"/>
    <property type="project" value="UniProtKB-ARBA"/>
</dbReference>
<feature type="compositionally biased region" description="Low complexity" evidence="8">
    <location>
        <begin position="835"/>
        <end position="845"/>
    </location>
</feature>
<dbReference type="GO" id="GO:0003743">
    <property type="term" value="F:translation initiation factor activity"/>
    <property type="evidence" value="ECO:0007669"/>
    <property type="project" value="UniProtKB-KW"/>
</dbReference>
<feature type="compositionally biased region" description="Polar residues" evidence="8">
    <location>
        <begin position="44"/>
        <end position="57"/>
    </location>
</feature>
<dbReference type="InterPro" id="IPR003890">
    <property type="entry name" value="MIF4G-like_typ-3"/>
</dbReference>
<dbReference type="InterPro" id="IPR022745">
    <property type="entry name" value="eIF4G1_eIF4E-bd"/>
</dbReference>
<feature type="region of interest" description="Disordered" evidence="8">
    <location>
        <begin position="44"/>
        <end position="223"/>
    </location>
</feature>
<comment type="subcellular location">
    <subcellularLocation>
        <location evidence="1">Cytoplasm</location>
    </subcellularLocation>
</comment>
<accession>A0A9P7A5C1</accession>
<dbReference type="SUPFAM" id="SSF101489">
    <property type="entry name" value="Eukaryotic initiation factor 4f subunit eIF4g, eIF4e-binding domain"/>
    <property type="match status" value="1"/>
</dbReference>
<comment type="caution">
    <text evidence="10">The sequence shown here is derived from an EMBL/GenBank/DDBJ whole genome shotgun (WGS) entry which is preliminary data.</text>
</comment>
<evidence type="ECO:0000256" key="4">
    <source>
        <dbReference type="ARBA" id="ARBA00022540"/>
    </source>
</evidence>
<dbReference type="SMART" id="SM00543">
    <property type="entry name" value="MIF4G"/>
    <property type="match status" value="1"/>
</dbReference>
<comment type="similarity">
    <text evidence="2">Belongs to the eukaryotic initiation factor 4G family.</text>
</comment>
<feature type="compositionally biased region" description="Basic residues" evidence="8">
    <location>
        <begin position="392"/>
        <end position="407"/>
    </location>
</feature>
<gene>
    <name evidence="10" type="ORF">EV702DRAFT_504229</name>
</gene>
<name>A0A9P7A5C1_9AGAM</name>
<dbReference type="InterPro" id="IPR016024">
    <property type="entry name" value="ARM-type_fold"/>
</dbReference>
<dbReference type="OrthoDB" id="514777at2759"/>
<dbReference type="SUPFAM" id="SSF48371">
    <property type="entry name" value="ARM repeat"/>
    <property type="match status" value="1"/>
</dbReference>
<feature type="compositionally biased region" description="Acidic residues" evidence="8">
    <location>
        <begin position="141"/>
        <end position="150"/>
    </location>
</feature>
<dbReference type="PANTHER" id="PTHR23253">
    <property type="entry name" value="EUKARYOTIC TRANSLATION INITIATION FACTOR 4 GAMMA"/>
    <property type="match status" value="1"/>
</dbReference>
<feature type="compositionally biased region" description="Polar residues" evidence="8">
    <location>
        <begin position="771"/>
        <end position="815"/>
    </location>
</feature>
<dbReference type="FunFam" id="1.25.40.180:FF:000020">
    <property type="entry name" value="Eukaryotic translation initiation factor subunit"/>
    <property type="match status" value="1"/>
</dbReference>
<dbReference type="InterPro" id="IPR036211">
    <property type="entry name" value="eIF4G_eIF4E-bd_sf"/>
</dbReference>
<dbReference type="Gene3D" id="1.25.40.180">
    <property type="match status" value="1"/>
</dbReference>
<keyword evidence="11" id="KW-1185">Reference proteome</keyword>
<feature type="compositionally biased region" description="Basic and acidic residues" evidence="8">
    <location>
        <begin position="58"/>
        <end position="140"/>
    </location>
</feature>
<feature type="region of interest" description="Disordered" evidence="8">
    <location>
        <begin position="366"/>
        <end position="424"/>
    </location>
</feature>
<evidence type="ECO:0000256" key="5">
    <source>
        <dbReference type="ARBA" id="ARBA00022553"/>
    </source>
</evidence>
<feature type="compositionally biased region" description="Basic and acidic residues" evidence="8">
    <location>
        <begin position="981"/>
        <end position="997"/>
    </location>
</feature>
<dbReference type="Pfam" id="PF12152">
    <property type="entry name" value="eIF_4G1"/>
    <property type="match status" value="1"/>
</dbReference>
<organism evidence="10 11">
    <name type="scientific">Suillus placidus</name>
    <dbReference type="NCBI Taxonomy" id="48579"/>
    <lineage>
        <taxon>Eukaryota</taxon>
        <taxon>Fungi</taxon>
        <taxon>Dikarya</taxon>
        <taxon>Basidiomycota</taxon>
        <taxon>Agaricomycotina</taxon>
        <taxon>Agaricomycetes</taxon>
        <taxon>Agaricomycetidae</taxon>
        <taxon>Boletales</taxon>
        <taxon>Suillineae</taxon>
        <taxon>Suillaceae</taxon>
        <taxon>Suillus</taxon>
    </lineage>
</organism>
<dbReference type="Pfam" id="PF02854">
    <property type="entry name" value="MIF4G"/>
    <property type="match status" value="1"/>
</dbReference>
<proteinExistence type="inferred from homology"/>
<keyword evidence="5" id="KW-0597">Phosphoprotein</keyword>
<feature type="compositionally biased region" description="Low complexity" evidence="8">
    <location>
        <begin position="917"/>
        <end position="936"/>
    </location>
</feature>
<reference evidence="10" key="1">
    <citation type="journal article" date="2020" name="New Phytol.">
        <title>Comparative genomics reveals dynamic genome evolution in host specialist ectomycorrhizal fungi.</title>
        <authorList>
            <person name="Lofgren L.A."/>
            <person name="Nguyen N.H."/>
            <person name="Vilgalys R."/>
            <person name="Ruytinx J."/>
            <person name="Liao H.L."/>
            <person name="Branco S."/>
            <person name="Kuo A."/>
            <person name="LaButti K."/>
            <person name="Lipzen A."/>
            <person name="Andreopoulos W."/>
            <person name="Pangilinan J."/>
            <person name="Riley R."/>
            <person name="Hundley H."/>
            <person name="Na H."/>
            <person name="Barry K."/>
            <person name="Grigoriev I.V."/>
            <person name="Stajich J.E."/>
            <person name="Kennedy P.G."/>
        </authorList>
    </citation>
    <scope>NUCLEOTIDE SEQUENCE</scope>
    <source>
        <strain evidence="10">DOB743</strain>
    </source>
</reference>
<feature type="compositionally biased region" description="Acidic residues" evidence="8">
    <location>
        <begin position="163"/>
        <end position="172"/>
    </location>
</feature>
<dbReference type="PANTHER" id="PTHR23253:SF9">
    <property type="entry name" value="EUKARYOTIC TRANSLATION INITIATION FACTOR 4 GAMMA 2"/>
    <property type="match status" value="1"/>
</dbReference>
<feature type="region of interest" description="Disordered" evidence="8">
    <location>
        <begin position="953"/>
        <end position="997"/>
    </location>
</feature>
<feature type="region of interest" description="Disordered" evidence="8">
    <location>
        <begin position="1"/>
        <end position="23"/>
    </location>
</feature>
<dbReference type="AlphaFoldDB" id="A0A9P7A5C1"/>
<feature type="region of interest" description="Disordered" evidence="8">
    <location>
        <begin position="906"/>
        <end position="936"/>
    </location>
</feature>
<evidence type="ECO:0000313" key="11">
    <source>
        <dbReference type="Proteomes" id="UP000714275"/>
    </source>
</evidence>
<keyword evidence="7" id="KW-0648">Protein biosynthesis</keyword>
<feature type="compositionally biased region" description="Polar residues" evidence="8">
    <location>
        <begin position="153"/>
        <end position="162"/>
    </location>
</feature>
<dbReference type="Proteomes" id="UP000714275">
    <property type="component" value="Unassembled WGS sequence"/>
</dbReference>